<proteinExistence type="predicted"/>
<keyword evidence="2" id="KW-1185">Reference proteome</keyword>
<dbReference type="EMBL" id="JACDUR010000009">
    <property type="protein sequence ID" value="MBA2896622.1"/>
    <property type="molecule type" value="Genomic_DNA"/>
</dbReference>
<accession>A0A7W0CSW8</accession>
<evidence type="ECO:0000313" key="1">
    <source>
        <dbReference type="EMBL" id="MBA2896622.1"/>
    </source>
</evidence>
<comment type="caution">
    <text evidence="1">The sequence shown here is derived from an EMBL/GenBank/DDBJ whole genome shotgun (WGS) entry which is preliminary data.</text>
</comment>
<dbReference type="AlphaFoldDB" id="A0A7W0CSW8"/>
<gene>
    <name evidence="1" type="ORF">HNR30_008013</name>
</gene>
<name>A0A7W0CSW8_9ACTN</name>
<sequence>MDQLDLLGDAEQQAVVRHVARCRACKRRLRDPESLGFFIGPTCRRRLGIEPGRRLRITGLPRGWEIDGQVDLLQEGDG</sequence>
<protein>
    <submittedName>
        <fullName evidence="1">Uncharacterized protein</fullName>
    </submittedName>
</protein>
<dbReference type="InterPro" id="IPR046053">
    <property type="entry name" value="DUF6011"/>
</dbReference>
<evidence type="ECO:0000313" key="2">
    <source>
        <dbReference type="Proteomes" id="UP000530928"/>
    </source>
</evidence>
<dbReference type="Pfam" id="PF19474">
    <property type="entry name" value="DUF6011"/>
    <property type="match status" value="1"/>
</dbReference>
<dbReference type="RefSeq" id="WP_181615344.1">
    <property type="nucleotide sequence ID" value="NZ_BAABAM010000008.1"/>
</dbReference>
<dbReference type="Proteomes" id="UP000530928">
    <property type="component" value="Unassembled WGS sequence"/>
</dbReference>
<organism evidence="1 2">
    <name type="scientific">Nonomuraea soli</name>
    <dbReference type="NCBI Taxonomy" id="1032476"/>
    <lineage>
        <taxon>Bacteria</taxon>
        <taxon>Bacillati</taxon>
        <taxon>Actinomycetota</taxon>
        <taxon>Actinomycetes</taxon>
        <taxon>Streptosporangiales</taxon>
        <taxon>Streptosporangiaceae</taxon>
        <taxon>Nonomuraea</taxon>
    </lineage>
</organism>
<reference evidence="1 2" key="1">
    <citation type="submission" date="2020-07" db="EMBL/GenBank/DDBJ databases">
        <title>Genomic Encyclopedia of Type Strains, Phase IV (KMG-IV): sequencing the most valuable type-strain genomes for metagenomic binning, comparative biology and taxonomic classification.</title>
        <authorList>
            <person name="Goeker M."/>
        </authorList>
    </citation>
    <scope>NUCLEOTIDE SEQUENCE [LARGE SCALE GENOMIC DNA]</scope>
    <source>
        <strain evidence="1 2">DSM 45533</strain>
    </source>
</reference>